<dbReference type="EMBL" id="KN550547">
    <property type="protein sequence ID" value="KHJ93910.1"/>
    <property type="molecule type" value="Genomic_DNA"/>
</dbReference>
<dbReference type="OrthoDB" id="410104at2759"/>
<dbReference type="AlphaFoldDB" id="A0A0B1TEU4"/>
<dbReference type="Proteomes" id="UP000053660">
    <property type="component" value="Unassembled WGS sequence"/>
</dbReference>
<protein>
    <submittedName>
        <fullName evidence="1">Uncharacterized protein</fullName>
    </submittedName>
</protein>
<reference evidence="1 2" key="1">
    <citation type="submission" date="2014-03" db="EMBL/GenBank/DDBJ databases">
        <title>Draft genome of the hookworm Oesophagostomum dentatum.</title>
        <authorList>
            <person name="Mitreva M."/>
        </authorList>
    </citation>
    <scope>NUCLEOTIDE SEQUENCE [LARGE SCALE GENOMIC DNA]</scope>
    <source>
        <strain evidence="1 2">OD-Hann</strain>
    </source>
</reference>
<sequence>MQFSTGIARMVVVRKKAVDSLEHNVVIEALMGAGIDPECGRTVQVCYAEAMTIVKLFEREIAAG</sequence>
<gene>
    <name evidence="1" type="ORF">OESDEN_06168</name>
</gene>
<organism evidence="1 2">
    <name type="scientific">Oesophagostomum dentatum</name>
    <name type="common">Nodular worm</name>
    <dbReference type="NCBI Taxonomy" id="61180"/>
    <lineage>
        <taxon>Eukaryota</taxon>
        <taxon>Metazoa</taxon>
        <taxon>Ecdysozoa</taxon>
        <taxon>Nematoda</taxon>
        <taxon>Chromadorea</taxon>
        <taxon>Rhabditida</taxon>
        <taxon>Rhabditina</taxon>
        <taxon>Rhabditomorpha</taxon>
        <taxon>Strongyloidea</taxon>
        <taxon>Strongylidae</taxon>
        <taxon>Oesophagostomum</taxon>
    </lineage>
</organism>
<proteinExistence type="predicted"/>
<evidence type="ECO:0000313" key="1">
    <source>
        <dbReference type="EMBL" id="KHJ93910.1"/>
    </source>
</evidence>
<accession>A0A0B1TEU4</accession>
<keyword evidence="2" id="KW-1185">Reference proteome</keyword>
<name>A0A0B1TEU4_OESDE</name>
<evidence type="ECO:0000313" key="2">
    <source>
        <dbReference type="Proteomes" id="UP000053660"/>
    </source>
</evidence>